<evidence type="ECO:0000256" key="6">
    <source>
        <dbReference type="ARBA" id="ARBA00022989"/>
    </source>
</evidence>
<dbReference type="InterPro" id="IPR036396">
    <property type="entry name" value="Cyt_P450_sf"/>
</dbReference>
<dbReference type="InterPro" id="IPR001128">
    <property type="entry name" value="Cyt_P450"/>
</dbReference>
<keyword evidence="5 10" id="KW-0479">Metal-binding</keyword>
<dbReference type="Gene3D" id="1.10.630.10">
    <property type="entry name" value="Cytochrome P450"/>
    <property type="match status" value="2"/>
</dbReference>
<dbReference type="PRINTS" id="PR00463">
    <property type="entry name" value="EP450I"/>
</dbReference>
<accession>M8A277</accession>
<dbReference type="FunFam" id="1.10.630.10:FF:000126">
    <property type="entry name" value="Predicted protein"/>
    <property type="match status" value="1"/>
</dbReference>
<keyword evidence="6" id="KW-1133">Transmembrane helix</keyword>
<dbReference type="OMA" id="RLSMAQC"/>
<keyword evidence="6" id="KW-0472">Membrane</keyword>
<dbReference type="PROSITE" id="PS00086">
    <property type="entry name" value="CYTOCHROME_P450"/>
    <property type="match status" value="1"/>
</dbReference>
<gene>
    <name evidence="12" type="ORF">TRIUR3_26169</name>
</gene>
<evidence type="ECO:0000256" key="7">
    <source>
        <dbReference type="ARBA" id="ARBA00023002"/>
    </source>
</evidence>
<protein>
    <submittedName>
        <fullName evidence="12">Cytochrome P450 71C2</fullName>
    </submittedName>
</protein>
<organism evidence="12">
    <name type="scientific">Triticum urartu</name>
    <name type="common">Red wild einkorn</name>
    <name type="synonym">Crithodium urartu</name>
    <dbReference type="NCBI Taxonomy" id="4572"/>
    <lineage>
        <taxon>Eukaryota</taxon>
        <taxon>Viridiplantae</taxon>
        <taxon>Streptophyta</taxon>
        <taxon>Embryophyta</taxon>
        <taxon>Tracheophyta</taxon>
        <taxon>Spermatophyta</taxon>
        <taxon>Magnoliopsida</taxon>
        <taxon>Liliopsida</taxon>
        <taxon>Poales</taxon>
        <taxon>Poaceae</taxon>
        <taxon>BOP clade</taxon>
        <taxon>Pooideae</taxon>
        <taxon>Triticodae</taxon>
        <taxon>Triticeae</taxon>
        <taxon>Triticinae</taxon>
        <taxon>Triticum</taxon>
    </lineage>
</organism>
<dbReference type="eggNOG" id="KOG0156">
    <property type="taxonomic scope" value="Eukaryota"/>
</dbReference>
<dbReference type="CDD" id="cd11072">
    <property type="entry name" value="CYP71-like"/>
    <property type="match status" value="1"/>
</dbReference>
<dbReference type="AlphaFoldDB" id="M8A277"/>
<dbReference type="STRING" id="4572.M8A277"/>
<keyword evidence="9 11" id="KW-0503">Monooxygenase</keyword>
<dbReference type="PRINTS" id="PR00385">
    <property type="entry name" value="P450"/>
</dbReference>
<keyword evidence="7 11" id="KW-0560">Oxidoreductase</keyword>
<reference evidence="12" key="1">
    <citation type="journal article" date="2013" name="Nature">
        <title>Draft genome of the wheat A-genome progenitor Triticum urartu.</title>
        <authorList>
            <person name="Ling H.Q."/>
            <person name="Zhao S."/>
            <person name="Liu D."/>
            <person name="Wang J."/>
            <person name="Sun H."/>
            <person name="Zhang C."/>
            <person name="Fan H."/>
            <person name="Li D."/>
            <person name="Dong L."/>
            <person name="Tao Y."/>
            <person name="Gao C."/>
            <person name="Wu H."/>
            <person name="Li Y."/>
            <person name="Cui Y."/>
            <person name="Guo X."/>
            <person name="Zheng S."/>
            <person name="Wang B."/>
            <person name="Yu K."/>
            <person name="Liang Q."/>
            <person name="Yang W."/>
            <person name="Lou X."/>
            <person name="Chen J."/>
            <person name="Feng M."/>
            <person name="Jian J."/>
            <person name="Zhang X."/>
            <person name="Luo G."/>
            <person name="Jiang Y."/>
            <person name="Liu J."/>
            <person name="Wang Z."/>
            <person name="Sha Y."/>
            <person name="Zhang B."/>
            <person name="Wu H."/>
            <person name="Tang D."/>
            <person name="Shen Q."/>
            <person name="Xue P."/>
            <person name="Zou S."/>
            <person name="Wang X."/>
            <person name="Liu X."/>
            <person name="Wang F."/>
            <person name="Yang Y."/>
            <person name="An X."/>
            <person name="Dong Z."/>
            <person name="Zhang K."/>
            <person name="Zhang X."/>
            <person name="Luo M.C."/>
            <person name="Dvorak J."/>
            <person name="Tong Y."/>
            <person name="Wang J."/>
            <person name="Yang H."/>
            <person name="Li Z."/>
            <person name="Wang D."/>
            <person name="Zhang A."/>
            <person name="Wang J."/>
        </authorList>
    </citation>
    <scope>NUCLEOTIDE SEQUENCE</scope>
</reference>
<comment type="cofactor">
    <cofactor evidence="1 10">
        <name>heme</name>
        <dbReference type="ChEBI" id="CHEBI:30413"/>
    </cofactor>
</comment>
<name>M8A277_TRIUA</name>
<dbReference type="Pfam" id="PF00067">
    <property type="entry name" value="p450"/>
    <property type="match status" value="2"/>
</dbReference>
<dbReference type="GO" id="GO:0016705">
    <property type="term" value="F:oxidoreductase activity, acting on paired donors, with incorporation or reduction of molecular oxygen"/>
    <property type="evidence" value="ECO:0007669"/>
    <property type="project" value="InterPro"/>
</dbReference>
<dbReference type="GO" id="GO:0005506">
    <property type="term" value="F:iron ion binding"/>
    <property type="evidence" value="ECO:0007669"/>
    <property type="project" value="InterPro"/>
</dbReference>
<dbReference type="PANTHER" id="PTHR47955:SF14">
    <property type="entry name" value="OS01G0543600 PROTEIN"/>
    <property type="match status" value="1"/>
</dbReference>
<evidence type="ECO:0000256" key="10">
    <source>
        <dbReference type="PIRSR" id="PIRSR602401-1"/>
    </source>
</evidence>
<keyword evidence="4" id="KW-0812">Transmembrane</keyword>
<feature type="binding site" description="axial binding residue" evidence="10">
    <location>
        <position position="533"/>
    </location>
    <ligand>
        <name>heme</name>
        <dbReference type="ChEBI" id="CHEBI:30413"/>
    </ligand>
    <ligandPart>
        <name>Fe</name>
        <dbReference type="ChEBI" id="CHEBI:18248"/>
    </ligandPart>
</feature>
<evidence type="ECO:0000256" key="3">
    <source>
        <dbReference type="ARBA" id="ARBA00022617"/>
    </source>
</evidence>
<dbReference type="SUPFAM" id="SSF48264">
    <property type="entry name" value="Cytochrome P450"/>
    <property type="match status" value="2"/>
</dbReference>
<keyword evidence="3 10" id="KW-0349">Heme</keyword>
<dbReference type="InterPro" id="IPR002401">
    <property type="entry name" value="Cyt_P450_E_grp-I"/>
</dbReference>
<evidence type="ECO:0000256" key="1">
    <source>
        <dbReference type="ARBA" id="ARBA00001971"/>
    </source>
</evidence>
<evidence type="ECO:0000256" key="4">
    <source>
        <dbReference type="ARBA" id="ARBA00022692"/>
    </source>
</evidence>
<evidence type="ECO:0000256" key="11">
    <source>
        <dbReference type="RuleBase" id="RU000461"/>
    </source>
</evidence>
<dbReference type="GO" id="GO:0020037">
    <property type="term" value="F:heme binding"/>
    <property type="evidence" value="ECO:0007669"/>
    <property type="project" value="InterPro"/>
</dbReference>
<evidence type="ECO:0000256" key="8">
    <source>
        <dbReference type="ARBA" id="ARBA00023004"/>
    </source>
</evidence>
<comment type="similarity">
    <text evidence="2 11">Belongs to the cytochrome P450 family.</text>
</comment>
<evidence type="ECO:0000256" key="9">
    <source>
        <dbReference type="ARBA" id="ARBA00023033"/>
    </source>
</evidence>
<keyword evidence="8 10" id="KW-0408">Iron</keyword>
<dbReference type="GO" id="GO:0004497">
    <property type="term" value="F:monooxygenase activity"/>
    <property type="evidence" value="ECO:0007669"/>
    <property type="project" value="UniProtKB-KW"/>
</dbReference>
<dbReference type="EMBL" id="KD128974">
    <property type="protein sequence ID" value="EMS58745.1"/>
    <property type="molecule type" value="Genomic_DNA"/>
</dbReference>
<dbReference type="PANTHER" id="PTHR47955">
    <property type="entry name" value="CYTOCHROME P450 FAMILY 71 PROTEIN"/>
    <property type="match status" value="1"/>
</dbReference>
<proteinExistence type="inferred from homology"/>
<evidence type="ECO:0000256" key="2">
    <source>
        <dbReference type="ARBA" id="ARBA00010617"/>
    </source>
</evidence>
<dbReference type="FunFam" id="1.10.630.10:FF:000217">
    <property type="entry name" value="Os08g0105600 protein"/>
    <property type="match status" value="1"/>
</dbReference>
<evidence type="ECO:0000256" key="5">
    <source>
        <dbReference type="ARBA" id="ARBA00022723"/>
    </source>
</evidence>
<sequence>MRGDTAQVLTIFSPEVLLSLLLCFFVLRRYYLARRSANNCSDHGRRLPPSPPKLPLIGHLHLVGPDPHISLAELSRKHAGRDGLMLLRLGQVPNLVVSSPSAAEAVLRTHDHVFASRPPSIVAGVLLSGPSDVALTPYGEYWRQARKLVTTHLLSARKVRALQGGREEEVRLVVAKLRAAAAARSAVDMTELLGGFTNDVVCRAVSGKFFREEGRNELFRELIAGNVAAIGGFNLEDYFPSLAKVGLLRRVVLGKTRRLKKRWDELLDKIIDDHATKSPWLVGVHQHQPNEQEQNQQDEDRDLVDVLLSLQHEYNLTRGNVKAILLDMFSAGTDTSSIVLEFAMAELMRKPHLMAKLQADVRSKTPKTQQTVKEDDLGNMSYLKAVVKETLRPAIVRCFAMAELRRKPHLMAKLQADVRSKTPKTQQTVKEDDLGNMSYLKAVVKETLRLPPPAPLLLPHLSMAECDDVNGYMVPAGTRVIINAWALCRDTESWGMKAEEFWPERFMDGAKAAADFKGRDFQFLPFGAGRRICPGMGFGLATVEAMLANLVYCFDWELPDGMREEDVDMADVFGVTMRRKEKLVLVPRIPQDANI</sequence>
<evidence type="ECO:0000313" key="12">
    <source>
        <dbReference type="EMBL" id="EMS58745.1"/>
    </source>
</evidence>
<dbReference type="InterPro" id="IPR017972">
    <property type="entry name" value="Cyt_P450_CS"/>
</dbReference>